<keyword evidence="1" id="KW-0732">Signal</keyword>
<name>A0ABT7WER7_9FLAO</name>
<dbReference type="PANTHER" id="PTHR16026">
    <property type="entry name" value="CARTILAGE ACIDIC PROTEIN 1"/>
    <property type="match status" value="1"/>
</dbReference>
<dbReference type="EMBL" id="JAUDUY010000003">
    <property type="protein sequence ID" value="MDM9631414.1"/>
    <property type="molecule type" value="Genomic_DNA"/>
</dbReference>
<proteinExistence type="predicted"/>
<keyword evidence="4" id="KW-1185">Reference proteome</keyword>
<gene>
    <name evidence="3" type="ORF">QU605_08025</name>
</gene>
<dbReference type="InterPro" id="IPR027039">
    <property type="entry name" value="Crtac1"/>
</dbReference>
<comment type="caution">
    <text evidence="3">The sequence shown here is derived from an EMBL/GenBank/DDBJ whole genome shotgun (WGS) entry which is preliminary data.</text>
</comment>
<dbReference type="Gene3D" id="2.130.10.130">
    <property type="entry name" value="Integrin alpha, N-terminal"/>
    <property type="match status" value="3"/>
</dbReference>
<reference evidence="3" key="1">
    <citation type="submission" date="2023-06" db="EMBL/GenBank/DDBJ databases">
        <title>Robiginitalea aurantiacus sp. nov. and Algoriphagus sediminis sp. nov., isolated from coastal sediment.</title>
        <authorList>
            <person name="Zhou Z.Y."/>
            <person name="An J."/>
            <person name="Jia Y.W."/>
            <person name="Du Z.J."/>
        </authorList>
    </citation>
    <scope>NUCLEOTIDE SEQUENCE</scope>
    <source>
        <strain evidence="3">M39</strain>
    </source>
</reference>
<dbReference type="Pfam" id="PF13517">
    <property type="entry name" value="FG-GAP_3"/>
    <property type="match status" value="5"/>
</dbReference>
<accession>A0ABT7WER7</accession>
<dbReference type="InterPro" id="IPR013517">
    <property type="entry name" value="FG-GAP"/>
</dbReference>
<dbReference type="Pfam" id="PF07593">
    <property type="entry name" value="UnbV_ASPIC"/>
    <property type="match status" value="1"/>
</dbReference>
<evidence type="ECO:0000256" key="1">
    <source>
        <dbReference type="ARBA" id="ARBA00022729"/>
    </source>
</evidence>
<dbReference type="PANTHER" id="PTHR16026:SF0">
    <property type="entry name" value="CARTILAGE ACIDIC PROTEIN 1"/>
    <property type="match status" value="1"/>
</dbReference>
<dbReference type="InterPro" id="IPR011519">
    <property type="entry name" value="UnbV_ASPIC"/>
</dbReference>
<feature type="domain" description="ASPIC/UnbV" evidence="2">
    <location>
        <begin position="502"/>
        <end position="569"/>
    </location>
</feature>
<evidence type="ECO:0000313" key="3">
    <source>
        <dbReference type="EMBL" id="MDM9631414.1"/>
    </source>
</evidence>
<sequence length="1073" mass="118084">MLSFTRLAPSETGIQFKNELNERPELNILTYLYYYNGGGVIIEDFNQDSLPDIYLGGNQVADALYINQGNMKFQEVTAQSGISNPDGWTTGISHVDINGDGLQDIYICKASGYRGLKGRNLLYVNIGADPDGIPRFEERAADYGLDFSGLATQAAFFDYDLDGDLDLFLLNHSVHPNRNYGKGTQRTIPDPLSGDRFYRNDDGFFTDVSREAGIFQGKAGYGLGVGISDLNSDGYPDMYIGNDFFENDYLYINNGDGTFRELISSGSQEIGHSTHFSMGNDLADINNDGHVDILSLDMLPEDLITYKTSGLEYAYPIYRQYLNNGFAPQYMQNTLQLNTGRGSFSEIAYLSGIAATEWSWGGLLADLDNDGFKDLFVTNGIKGATNDMDYMNFIANEDIQRRIDKGMQDADLPLTREIPPKKVPNYVFQNNGDLTFTDRTSTWIGQEPSFSNGSAYADLDQDGDLDLLVNNLDQVASLYQNNLETGNWIRLTFSGIAPNTKGIGARVIAYTAQGVQVYENFTARGYLSGVPGSMLIGLDQEVSLDSLLVIWPGGSFEKHQGIPAGQTLTLEQKQARGDYYSRPAAQNYWRATDTLLPFVHRENTSLDFDREPLIAYAKSNEGPDISIGDINNDGAQDIFVSGAKRQSAGLFLQGPAGAFSAAESDLFANDAINEDTGHLFFDADSDGWNELLVISGGNEFTDGPALRPRLYRNNKGVLRKDTTAFTGFSLNASAVDSIDMDLDGDLDIFISSDAVSGAFGKTPQHGLFQNDGTGHFTDVTTERIPELQTFGGIDDFSWADINADGLADLVVAGHWGPIAVFENTGSGWKYSADNGLDLSNGWWNCIEVADIDNDGDSDLIAGNWGLNSKFRATRETPLTLYRSDFDQNGSVEPLVTYYHNGVETPFASKDELVKQMPFLNKKHRTYRSFANASLEELFGADALKAAVKKEVFELRSCVFLNDGKGNFTKVPLPVIGQASIIYDFLCEDLDGDGYKDLMLIGNLHELSTQLGRLDAFQGVVLRNEKDGTFTWAPELSPPISGAGRVISRIRIGDNEQYIIGRNNASPLFLTKHE</sequence>
<dbReference type="RefSeq" id="WP_289724770.1">
    <property type="nucleotide sequence ID" value="NZ_JAUDUY010000003.1"/>
</dbReference>
<dbReference type="Proteomes" id="UP001174839">
    <property type="component" value="Unassembled WGS sequence"/>
</dbReference>
<organism evidence="3 4">
    <name type="scientific">Robiginitalea aurantiaca</name>
    <dbReference type="NCBI Taxonomy" id="3056915"/>
    <lineage>
        <taxon>Bacteria</taxon>
        <taxon>Pseudomonadati</taxon>
        <taxon>Bacteroidota</taxon>
        <taxon>Flavobacteriia</taxon>
        <taxon>Flavobacteriales</taxon>
        <taxon>Flavobacteriaceae</taxon>
        <taxon>Robiginitalea</taxon>
    </lineage>
</organism>
<protein>
    <submittedName>
        <fullName evidence="3">VCBS repeat-containing protein</fullName>
    </submittedName>
</protein>
<dbReference type="SUPFAM" id="SSF69318">
    <property type="entry name" value="Integrin alpha N-terminal domain"/>
    <property type="match status" value="3"/>
</dbReference>
<evidence type="ECO:0000259" key="2">
    <source>
        <dbReference type="Pfam" id="PF07593"/>
    </source>
</evidence>
<evidence type="ECO:0000313" key="4">
    <source>
        <dbReference type="Proteomes" id="UP001174839"/>
    </source>
</evidence>
<dbReference type="InterPro" id="IPR028994">
    <property type="entry name" value="Integrin_alpha_N"/>
</dbReference>